<geneLocation type="plasmid" evidence="3">
    <name>prccge525a</name>
</geneLocation>
<evidence type="ECO:0000259" key="1">
    <source>
        <dbReference type="SMART" id="SM00901"/>
    </source>
</evidence>
<evidence type="ECO:0000313" key="2">
    <source>
        <dbReference type="EMBL" id="AYG64335.1"/>
    </source>
</evidence>
<dbReference type="OrthoDB" id="9816036at2"/>
<dbReference type="EMBL" id="CP032697">
    <property type="protein sequence ID" value="AYG64335.1"/>
    <property type="molecule type" value="Genomic_DNA"/>
</dbReference>
<evidence type="ECO:0000313" key="3">
    <source>
        <dbReference type="Proteomes" id="UP000282195"/>
    </source>
</evidence>
<dbReference type="Proteomes" id="UP000282195">
    <property type="component" value="Plasmid pRCCGE525a"/>
</dbReference>
<reference evidence="2 3" key="1">
    <citation type="submission" date="2018-10" db="EMBL/GenBank/DDBJ databases">
        <title>Rhizobium etli, R. leguminosarum and a new Rhizobium genospecies from Phaseolus dumosus.</title>
        <authorList>
            <person name="Ramirez-Puebla S.T."/>
            <person name="Rogel-Hernandez M.A."/>
            <person name="Guerrero G."/>
            <person name="Ormeno-Orrillo E."/>
            <person name="Martinez-Romero J.C."/>
            <person name="Negrete-Yankelevich S."/>
            <person name="Martinez-Romero E."/>
        </authorList>
    </citation>
    <scope>NUCLEOTIDE SEQUENCE [LARGE SCALE GENOMIC DNA]</scope>
    <source>
        <strain evidence="2 3">CCGE525</strain>
        <plasmid evidence="3">prccge525a</plasmid>
    </source>
</reference>
<organism evidence="2 3">
    <name type="scientific">Rhizobium jaguaris</name>
    <dbReference type="NCBI Taxonomy" id="1312183"/>
    <lineage>
        <taxon>Bacteria</taxon>
        <taxon>Pseudomonadati</taxon>
        <taxon>Pseudomonadota</taxon>
        <taxon>Alphaproteobacteria</taxon>
        <taxon>Hyphomicrobiales</taxon>
        <taxon>Rhizobiaceae</taxon>
        <taxon>Rhizobium/Agrobacterium group</taxon>
        <taxon>Rhizobium</taxon>
    </lineage>
</organism>
<feature type="domain" description="FRG" evidence="1">
    <location>
        <begin position="30"/>
        <end position="130"/>
    </location>
</feature>
<dbReference type="Pfam" id="PF08867">
    <property type="entry name" value="FRG"/>
    <property type="match status" value="1"/>
</dbReference>
<dbReference type="SMART" id="SM00901">
    <property type="entry name" value="FRG"/>
    <property type="match status" value="1"/>
</dbReference>
<gene>
    <name evidence="2" type="ORF">CCGE525_36900</name>
</gene>
<keyword evidence="3" id="KW-1185">Reference proteome</keyword>
<sequence>MTQFATTTSKSWHDFKSADLQDLFTGKPFDRGRFLFRGQGSESWPLISSFDRWFKGERRYKAEASKKLMTLFEQETEGLQIDRDIWSDPNRRLGLAQHYGVPTRLLDWSESPYVAAFFAFAGLDANALIEGHESYVKNVAVWCIDRCVANVWSSEAGVEIIHVPSYGNERLRNQLGWFTLLKAPYDSLEEYVSHFDEAPAALRRFSIPATDVRRALADLELMGMNFSRIYPGVDGSARTAVLRAKWEQE</sequence>
<name>A0A387G4R0_9HYPH</name>
<protein>
    <submittedName>
        <fullName evidence="2">FRG domain-containing protein</fullName>
    </submittedName>
</protein>
<keyword evidence="2" id="KW-0614">Plasmid</keyword>
<dbReference type="KEGG" id="rjg:CCGE525_36900"/>
<dbReference type="InterPro" id="IPR014966">
    <property type="entry name" value="FRG-dom"/>
</dbReference>
<proteinExistence type="predicted"/>
<dbReference type="RefSeq" id="WP_120709227.1">
    <property type="nucleotide sequence ID" value="NZ_CP032697.1"/>
</dbReference>
<dbReference type="AlphaFoldDB" id="A0A387G4R0"/>
<accession>A0A387G4R0</accession>